<evidence type="ECO:0000313" key="1">
    <source>
        <dbReference type="EMBL" id="JAH01934.1"/>
    </source>
</evidence>
<reference evidence="1" key="2">
    <citation type="journal article" date="2015" name="Fish Shellfish Immunol.">
        <title>Early steps in the European eel (Anguilla anguilla)-Vibrio vulnificus interaction in the gills: Role of the RtxA13 toxin.</title>
        <authorList>
            <person name="Callol A."/>
            <person name="Pajuelo D."/>
            <person name="Ebbesson L."/>
            <person name="Teles M."/>
            <person name="MacKenzie S."/>
            <person name="Amaro C."/>
        </authorList>
    </citation>
    <scope>NUCLEOTIDE SEQUENCE</scope>
</reference>
<dbReference type="AlphaFoldDB" id="A0A0E9PBN5"/>
<dbReference type="EMBL" id="GBXM01106643">
    <property type="protein sequence ID" value="JAH01934.1"/>
    <property type="molecule type" value="Transcribed_RNA"/>
</dbReference>
<protein>
    <submittedName>
        <fullName evidence="1">Uncharacterized protein</fullName>
    </submittedName>
</protein>
<name>A0A0E9PBN5_ANGAN</name>
<proteinExistence type="predicted"/>
<reference evidence="1" key="1">
    <citation type="submission" date="2014-11" db="EMBL/GenBank/DDBJ databases">
        <authorList>
            <person name="Amaro Gonzalez C."/>
        </authorList>
    </citation>
    <scope>NUCLEOTIDE SEQUENCE</scope>
</reference>
<organism evidence="1">
    <name type="scientific">Anguilla anguilla</name>
    <name type="common">European freshwater eel</name>
    <name type="synonym">Muraena anguilla</name>
    <dbReference type="NCBI Taxonomy" id="7936"/>
    <lineage>
        <taxon>Eukaryota</taxon>
        <taxon>Metazoa</taxon>
        <taxon>Chordata</taxon>
        <taxon>Craniata</taxon>
        <taxon>Vertebrata</taxon>
        <taxon>Euteleostomi</taxon>
        <taxon>Actinopterygii</taxon>
        <taxon>Neopterygii</taxon>
        <taxon>Teleostei</taxon>
        <taxon>Anguilliformes</taxon>
        <taxon>Anguillidae</taxon>
        <taxon>Anguilla</taxon>
    </lineage>
</organism>
<sequence>MYFMYFSLFFTVLHCVARMPKANFHFM</sequence>
<accession>A0A0E9PBN5</accession>